<dbReference type="InterPro" id="IPR012677">
    <property type="entry name" value="Nucleotide-bd_a/b_plait_sf"/>
</dbReference>
<dbReference type="InterPro" id="IPR050907">
    <property type="entry name" value="SRSF"/>
</dbReference>
<dbReference type="Pfam" id="PF00076">
    <property type="entry name" value="RRM_1"/>
    <property type="match status" value="1"/>
</dbReference>
<organism evidence="6 7">
    <name type="scientific">Hibiscus sabdariffa</name>
    <name type="common">roselle</name>
    <dbReference type="NCBI Taxonomy" id="183260"/>
    <lineage>
        <taxon>Eukaryota</taxon>
        <taxon>Viridiplantae</taxon>
        <taxon>Streptophyta</taxon>
        <taxon>Embryophyta</taxon>
        <taxon>Tracheophyta</taxon>
        <taxon>Spermatophyta</taxon>
        <taxon>Magnoliopsida</taxon>
        <taxon>eudicotyledons</taxon>
        <taxon>Gunneridae</taxon>
        <taxon>Pentapetalae</taxon>
        <taxon>rosids</taxon>
        <taxon>malvids</taxon>
        <taxon>Malvales</taxon>
        <taxon>Malvaceae</taxon>
        <taxon>Malvoideae</taxon>
        <taxon>Hibiscus</taxon>
    </lineage>
</organism>
<evidence type="ECO:0000313" key="7">
    <source>
        <dbReference type="Proteomes" id="UP001396334"/>
    </source>
</evidence>
<keyword evidence="7" id="KW-1185">Reference proteome</keyword>
<sequence length="113" mass="13390">MESRRGSFVQSRCYTVFVGNLSPKVHWRFLKKLFQRFGRVLDVFIPRKSDVSGSNFGFVRFPSLQEAENAVFIFDEAWVVDHRIQVNIAKFRCRSSYWRKKQPKVVSRSAIFH</sequence>
<keyword evidence="2" id="KW-0747">Spliceosome</keyword>
<evidence type="ECO:0000256" key="3">
    <source>
        <dbReference type="ARBA" id="ARBA00023187"/>
    </source>
</evidence>
<dbReference type="InterPro" id="IPR000504">
    <property type="entry name" value="RRM_dom"/>
</dbReference>
<dbReference type="Proteomes" id="UP001396334">
    <property type="component" value="Unassembled WGS sequence"/>
</dbReference>
<evidence type="ECO:0000313" key="6">
    <source>
        <dbReference type="EMBL" id="KAK9011267.1"/>
    </source>
</evidence>
<keyword evidence="3" id="KW-0508">mRNA splicing</keyword>
<keyword evidence="1" id="KW-0507">mRNA processing</keyword>
<dbReference type="PROSITE" id="PS50102">
    <property type="entry name" value="RRM"/>
    <property type="match status" value="1"/>
</dbReference>
<evidence type="ECO:0000256" key="4">
    <source>
        <dbReference type="PROSITE-ProRule" id="PRU00176"/>
    </source>
</evidence>
<dbReference type="PANTHER" id="PTHR23147">
    <property type="entry name" value="SERINE/ARGININE RICH SPLICING FACTOR"/>
    <property type="match status" value="1"/>
</dbReference>
<dbReference type="InterPro" id="IPR035979">
    <property type="entry name" value="RBD_domain_sf"/>
</dbReference>
<feature type="domain" description="RRM" evidence="5">
    <location>
        <begin position="14"/>
        <end position="91"/>
    </location>
</feature>
<keyword evidence="4" id="KW-0694">RNA-binding</keyword>
<proteinExistence type="predicted"/>
<protein>
    <recommendedName>
        <fullName evidence="5">RRM domain-containing protein</fullName>
    </recommendedName>
</protein>
<comment type="caution">
    <text evidence="6">The sequence shown here is derived from an EMBL/GenBank/DDBJ whole genome shotgun (WGS) entry which is preliminary data.</text>
</comment>
<dbReference type="SUPFAM" id="SSF54928">
    <property type="entry name" value="RNA-binding domain, RBD"/>
    <property type="match status" value="1"/>
</dbReference>
<reference evidence="6 7" key="1">
    <citation type="journal article" date="2024" name="G3 (Bethesda)">
        <title>Genome assembly of Hibiscus sabdariffa L. provides insights into metabolisms of medicinal natural products.</title>
        <authorList>
            <person name="Kim T."/>
        </authorList>
    </citation>
    <scope>NUCLEOTIDE SEQUENCE [LARGE SCALE GENOMIC DNA]</scope>
    <source>
        <strain evidence="6">TK-2024</strain>
        <tissue evidence="6">Old leaves</tissue>
    </source>
</reference>
<name>A0ABR2REF2_9ROSI</name>
<dbReference type="SMART" id="SM00360">
    <property type="entry name" value="RRM"/>
    <property type="match status" value="1"/>
</dbReference>
<evidence type="ECO:0000256" key="1">
    <source>
        <dbReference type="ARBA" id="ARBA00022664"/>
    </source>
</evidence>
<dbReference type="EMBL" id="JBBPBN010000023">
    <property type="protein sequence ID" value="KAK9011267.1"/>
    <property type="molecule type" value="Genomic_DNA"/>
</dbReference>
<dbReference type="CDD" id="cd00590">
    <property type="entry name" value="RRM_SF"/>
    <property type="match status" value="1"/>
</dbReference>
<gene>
    <name evidence="6" type="ORF">V6N11_044121</name>
</gene>
<dbReference type="Gene3D" id="3.30.70.330">
    <property type="match status" value="1"/>
</dbReference>
<accession>A0ABR2REF2</accession>
<evidence type="ECO:0000259" key="5">
    <source>
        <dbReference type="PROSITE" id="PS50102"/>
    </source>
</evidence>
<evidence type="ECO:0000256" key="2">
    <source>
        <dbReference type="ARBA" id="ARBA00022728"/>
    </source>
</evidence>